<evidence type="ECO:0000313" key="2">
    <source>
        <dbReference type="EMBL" id="QCI27417.1"/>
    </source>
</evidence>
<dbReference type="NCBIfam" id="TIGR02532">
    <property type="entry name" value="IV_pilin_GFxxxE"/>
    <property type="match status" value="1"/>
</dbReference>
<dbReference type="EMBL" id="CP027432">
    <property type="protein sequence ID" value="QCI27417.1"/>
    <property type="molecule type" value="Genomic_DNA"/>
</dbReference>
<gene>
    <name evidence="2" type="ORF">C6V80_00080</name>
    <name evidence="3" type="ORF">EDC58_1769</name>
</gene>
<feature type="transmembrane region" description="Helical" evidence="1">
    <location>
        <begin position="7"/>
        <end position="28"/>
    </location>
</feature>
<keyword evidence="5" id="KW-1185">Reference proteome</keyword>
<evidence type="ECO:0000313" key="5">
    <source>
        <dbReference type="Proteomes" id="UP000298805"/>
    </source>
</evidence>
<reference evidence="2" key="3">
    <citation type="submission" date="2019-06" db="EMBL/GenBank/DDBJ databases">
        <title>A comparative analysis of the Nautiliaceae.</title>
        <authorList>
            <person name="Grosche A."/>
            <person name="Smedile F."/>
            <person name="Vetriani C."/>
        </authorList>
    </citation>
    <scope>NUCLEOTIDE SEQUENCE</scope>
    <source>
        <strain evidence="2">TB6</strain>
    </source>
</reference>
<name>A0AAJ4UX27_9BACT</name>
<dbReference type="Proteomes" id="UP000272781">
    <property type="component" value="Unassembled WGS sequence"/>
</dbReference>
<evidence type="ECO:0000313" key="3">
    <source>
        <dbReference type="EMBL" id="ROR38854.1"/>
    </source>
</evidence>
<dbReference type="EMBL" id="RJVK01000005">
    <property type="protein sequence ID" value="ROR38854.1"/>
    <property type="molecule type" value="Genomic_DNA"/>
</dbReference>
<evidence type="ECO:0000313" key="4">
    <source>
        <dbReference type="Proteomes" id="UP000272781"/>
    </source>
</evidence>
<organism evidence="3 4">
    <name type="scientific">Caminibacter pacificus</name>
    <dbReference type="NCBI Taxonomy" id="1424653"/>
    <lineage>
        <taxon>Bacteria</taxon>
        <taxon>Pseudomonadati</taxon>
        <taxon>Campylobacterota</taxon>
        <taxon>Epsilonproteobacteria</taxon>
        <taxon>Nautiliales</taxon>
        <taxon>Nautiliaceae</taxon>
        <taxon>Caminibacter</taxon>
    </lineage>
</organism>
<accession>A0AAJ4UX27</accession>
<keyword evidence="1" id="KW-0472">Membrane</keyword>
<dbReference type="AlphaFoldDB" id="A0AAJ4UX27"/>
<dbReference type="InterPro" id="IPR012902">
    <property type="entry name" value="N_methyl_site"/>
</dbReference>
<keyword evidence="1" id="KW-0812">Transmembrane</keyword>
<sequence>MSAIKRAFTLIELILVIFLISLVSFLVIKLPSYSKTYTFKDIRALLYPGGELYIDKNSVYIIKNGKKKKINFRYSEFQTYDNNFNPLKFKNHLFVYKMKNGVGDSLIVKEKKVYFFKPLWVREFSSLKDAKDYMNSLNEALK</sequence>
<protein>
    <submittedName>
        <fullName evidence="3">Prepilin-type N-terminal cleavage/methylation domain-containing protein</fullName>
    </submittedName>
    <submittedName>
        <fullName evidence="2">Type II secretion system protein</fullName>
    </submittedName>
</protein>
<keyword evidence="1" id="KW-1133">Transmembrane helix</keyword>
<dbReference type="RefSeq" id="WP_123353146.1">
    <property type="nucleotide sequence ID" value="NZ_CP027432.2"/>
</dbReference>
<reference evidence="3 4" key="2">
    <citation type="submission" date="2018-11" db="EMBL/GenBank/DDBJ databases">
        <title>Genomic Encyclopedia of Type Strains, Phase IV (KMG-IV): sequencing the most valuable type-strain genomes for metagenomic binning, comparative biology and taxonomic classification.</title>
        <authorList>
            <person name="Goeker M."/>
        </authorList>
    </citation>
    <scope>NUCLEOTIDE SEQUENCE [LARGE SCALE GENOMIC DNA]</scope>
    <source>
        <strain evidence="3 4">DSM 27783</strain>
    </source>
</reference>
<proteinExistence type="predicted"/>
<evidence type="ECO:0000256" key="1">
    <source>
        <dbReference type="SAM" id="Phobius"/>
    </source>
</evidence>
<reference evidence="5" key="1">
    <citation type="submission" date="2018-03" db="EMBL/GenBank/DDBJ databases">
        <title>A comparative analysis of the Nautiliaceae.</title>
        <authorList>
            <person name="Grosche A."/>
            <person name="Smedile F."/>
            <person name="Vetriani C."/>
        </authorList>
    </citation>
    <scope>NUCLEOTIDE SEQUENCE [LARGE SCALE GENOMIC DNA]</scope>
    <source>
        <strain evidence="5">TB6</strain>
    </source>
</reference>
<dbReference type="Proteomes" id="UP000298805">
    <property type="component" value="Chromosome"/>
</dbReference>